<dbReference type="Proteomes" id="UP000005090">
    <property type="component" value="Chromosome"/>
</dbReference>
<dbReference type="EMBL" id="CM001475">
    <property type="protein sequence ID" value="EIC29490.1"/>
    <property type="molecule type" value="Genomic_DNA"/>
</dbReference>
<protein>
    <submittedName>
        <fullName evidence="1">Uncharacterized protein</fullName>
    </submittedName>
</protein>
<organism evidence="1 2">
    <name type="scientific">Methylomicrobium album BG8</name>
    <dbReference type="NCBI Taxonomy" id="686340"/>
    <lineage>
        <taxon>Bacteria</taxon>
        <taxon>Pseudomonadati</taxon>
        <taxon>Pseudomonadota</taxon>
        <taxon>Gammaproteobacteria</taxon>
        <taxon>Methylococcales</taxon>
        <taxon>Methylococcaceae</taxon>
        <taxon>Methylomicrobium</taxon>
    </lineage>
</organism>
<evidence type="ECO:0000313" key="1">
    <source>
        <dbReference type="EMBL" id="EIC29490.1"/>
    </source>
</evidence>
<dbReference type="HOGENOM" id="CLU_2844795_0_0_6"/>
<gene>
    <name evidence="1" type="ORF">Metal_1720</name>
</gene>
<evidence type="ECO:0000313" key="2">
    <source>
        <dbReference type="Proteomes" id="UP000005090"/>
    </source>
</evidence>
<name>H8GMT8_METAL</name>
<dbReference type="AlphaFoldDB" id="H8GMT8"/>
<proteinExistence type="predicted"/>
<reference evidence="1 2" key="1">
    <citation type="journal article" date="2013" name="Genome Announc.">
        <title>Genome Sequence of the Obligate Gammaproteobacterial Methanotroph Methylomicrobium album Strain BG8.</title>
        <authorList>
            <person name="Kits K.D."/>
            <person name="Kalyuzhnaya M.G."/>
            <person name="Klotz M.G."/>
            <person name="Jetten M.S."/>
            <person name="Op den Camp H.J."/>
            <person name="Vuilleumier S."/>
            <person name="Bringel F."/>
            <person name="Dispirito A.A."/>
            <person name="Murrell J.C."/>
            <person name="Bruce D."/>
            <person name="Cheng J.F."/>
            <person name="Copeland A."/>
            <person name="Goodwin L."/>
            <person name="Hauser L."/>
            <person name="Lajus A."/>
            <person name="Land M.L."/>
            <person name="Lapidus A."/>
            <person name="Lucas S."/>
            <person name="Medigue C."/>
            <person name="Pitluck S."/>
            <person name="Woyke T."/>
            <person name="Zeytun A."/>
            <person name="Stein L.Y."/>
        </authorList>
    </citation>
    <scope>NUCLEOTIDE SEQUENCE [LARGE SCALE GENOMIC DNA]</scope>
    <source>
        <strain evidence="1 2">BG8</strain>
    </source>
</reference>
<accession>H8GMT8</accession>
<sequence length="65" mass="7308">MIERYFFPGAAFSWAPPQAITTQPKDGIVTVSPPTPSVMTFQDLDPFHFDTSTMNRFRSLGLTKN</sequence>
<keyword evidence="2" id="KW-1185">Reference proteome</keyword>